<dbReference type="Proteomes" id="UP000245252">
    <property type="component" value="Unassembled WGS sequence"/>
</dbReference>
<dbReference type="PROSITE" id="PS50893">
    <property type="entry name" value="ABC_TRANSPORTER_2"/>
    <property type="match status" value="1"/>
</dbReference>
<dbReference type="PANTHER" id="PTHR24220:SF611">
    <property type="entry name" value="ATP-BINDING COMPONENT OF ABC TRANSPORTER-RELATED"/>
    <property type="match status" value="1"/>
</dbReference>
<evidence type="ECO:0000313" key="5">
    <source>
        <dbReference type="Proteomes" id="UP000245252"/>
    </source>
</evidence>
<evidence type="ECO:0000259" key="3">
    <source>
        <dbReference type="PROSITE" id="PS50893"/>
    </source>
</evidence>
<dbReference type="SMART" id="SM00382">
    <property type="entry name" value="AAA"/>
    <property type="match status" value="1"/>
</dbReference>
<dbReference type="GO" id="GO:0022857">
    <property type="term" value="F:transmembrane transporter activity"/>
    <property type="evidence" value="ECO:0007669"/>
    <property type="project" value="TreeGrafter"/>
</dbReference>
<keyword evidence="1" id="KW-0547">Nucleotide-binding</keyword>
<comment type="caution">
    <text evidence="4">The sequence shown here is derived from an EMBL/GenBank/DDBJ whole genome shotgun (WGS) entry which is preliminary data.</text>
</comment>
<dbReference type="SUPFAM" id="SSF52540">
    <property type="entry name" value="P-loop containing nucleoside triphosphate hydrolases"/>
    <property type="match status" value="1"/>
</dbReference>
<dbReference type="InterPro" id="IPR003593">
    <property type="entry name" value="AAA+_ATPase"/>
</dbReference>
<sequence>MLALNLTQIAISYPGLLSPVLVIDRLGISAGERVAVTGASGSGKSTFVNIVTGLEAIRNGRIDWSGTDLAKLSESARDRWRGTNVGLVMQDFHLFPGLSALDNILLPARLARVATADHVGRARALMQRTGLSRPEQKIETMSRGEMQRVAVARALLRRPGLIVADEPTASLDPESGEVVGRLLLEMSEAEGSTLIVVSHDPRLTQRLTRRIELANGRIVGDTQAASAAARDEVPA</sequence>
<dbReference type="OrthoDB" id="9787227at2"/>
<evidence type="ECO:0000256" key="2">
    <source>
        <dbReference type="ARBA" id="ARBA00022840"/>
    </source>
</evidence>
<reference evidence="4 5" key="1">
    <citation type="submission" date="2018-05" db="EMBL/GenBank/DDBJ databases">
        <title>The draft genome of strain NS-104.</title>
        <authorList>
            <person name="Hang P."/>
            <person name="Jiang J."/>
        </authorList>
    </citation>
    <scope>NUCLEOTIDE SEQUENCE [LARGE SCALE GENOMIC DNA]</scope>
    <source>
        <strain evidence="4 5">NS-104</strain>
    </source>
</reference>
<protein>
    <submittedName>
        <fullName evidence="4">ABC transporter</fullName>
    </submittedName>
</protein>
<dbReference type="InterPro" id="IPR003439">
    <property type="entry name" value="ABC_transporter-like_ATP-bd"/>
</dbReference>
<dbReference type="Gene3D" id="3.40.50.300">
    <property type="entry name" value="P-loop containing nucleotide triphosphate hydrolases"/>
    <property type="match status" value="1"/>
</dbReference>
<gene>
    <name evidence="4" type="ORF">DEM27_07750</name>
</gene>
<dbReference type="GO" id="GO:0016887">
    <property type="term" value="F:ATP hydrolysis activity"/>
    <property type="evidence" value="ECO:0007669"/>
    <property type="project" value="InterPro"/>
</dbReference>
<accession>A0A2U2DW29</accession>
<evidence type="ECO:0000313" key="4">
    <source>
        <dbReference type="EMBL" id="PWE57506.1"/>
    </source>
</evidence>
<dbReference type="RefSeq" id="WP_109457611.1">
    <property type="nucleotide sequence ID" value="NZ_QFBC01000002.1"/>
</dbReference>
<dbReference type="AlphaFoldDB" id="A0A2U2DW29"/>
<organism evidence="4 5">
    <name type="scientific">Metarhizobium album</name>
    <dbReference type="NCBI Taxonomy" id="2182425"/>
    <lineage>
        <taxon>Bacteria</taxon>
        <taxon>Pseudomonadati</taxon>
        <taxon>Pseudomonadota</taxon>
        <taxon>Alphaproteobacteria</taxon>
        <taxon>Hyphomicrobiales</taxon>
        <taxon>Rhizobiaceae</taxon>
        <taxon>Metarhizobium</taxon>
    </lineage>
</organism>
<dbReference type="GO" id="GO:0005886">
    <property type="term" value="C:plasma membrane"/>
    <property type="evidence" value="ECO:0007669"/>
    <property type="project" value="TreeGrafter"/>
</dbReference>
<feature type="domain" description="ABC transporter" evidence="3">
    <location>
        <begin position="4"/>
        <end position="233"/>
    </location>
</feature>
<dbReference type="InterPro" id="IPR015854">
    <property type="entry name" value="ABC_transpr_LolD-like"/>
</dbReference>
<name>A0A2U2DW29_9HYPH</name>
<keyword evidence="2" id="KW-0067">ATP-binding</keyword>
<keyword evidence="5" id="KW-1185">Reference proteome</keyword>
<dbReference type="GO" id="GO:0005524">
    <property type="term" value="F:ATP binding"/>
    <property type="evidence" value="ECO:0007669"/>
    <property type="project" value="UniProtKB-KW"/>
</dbReference>
<dbReference type="EMBL" id="QFBC01000002">
    <property type="protein sequence ID" value="PWE57506.1"/>
    <property type="molecule type" value="Genomic_DNA"/>
</dbReference>
<dbReference type="InterPro" id="IPR027417">
    <property type="entry name" value="P-loop_NTPase"/>
</dbReference>
<dbReference type="PANTHER" id="PTHR24220">
    <property type="entry name" value="IMPORT ATP-BINDING PROTEIN"/>
    <property type="match status" value="1"/>
</dbReference>
<dbReference type="Pfam" id="PF00005">
    <property type="entry name" value="ABC_tran"/>
    <property type="match status" value="1"/>
</dbReference>
<evidence type="ECO:0000256" key="1">
    <source>
        <dbReference type="ARBA" id="ARBA00022741"/>
    </source>
</evidence>
<proteinExistence type="predicted"/>